<dbReference type="Gene3D" id="3.20.20.120">
    <property type="entry name" value="Enolase-like C-terminal domain"/>
    <property type="match status" value="1"/>
</dbReference>
<dbReference type="InterPro" id="IPR036849">
    <property type="entry name" value="Enolase-like_C_sf"/>
</dbReference>
<reference evidence="5 6" key="1">
    <citation type="submission" date="2019-08" db="EMBL/GenBank/DDBJ databases">
        <title>Bradyrhizobium hipponensis sp. nov., a rhizobium isolated from a Lupinus angustifolius root nodule in Tunisia.</title>
        <authorList>
            <person name="Off K."/>
            <person name="Rejili M."/>
            <person name="Mars M."/>
            <person name="Brachmann A."/>
            <person name="Marin M."/>
        </authorList>
    </citation>
    <scope>NUCLEOTIDE SEQUENCE [LARGE SCALE GENOMIC DNA]</scope>
    <source>
        <strain evidence="5 6">CTAW71</strain>
    </source>
</reference>
<keyword evidence="3" id="KW-0460">Magnesium</keyword>
<accession>A0A5D3KAP7</accession>
<dbReference type="PANTHER" id="PTHR13794:SF58">
    <property type="entry name" value="MITOCHONDRIAL ENOLASE SUPERFAMILY MEMBER 1"/>
    <property type="match status" value="1"/>
</dbReference>
<evidence type="ECO:0000313" key="5">
    <source>
        <dbReference type="EMBL" id="TYL91783.1"/>
    </source>
</evidence>
<gene>
    <name evidence="5" type="ORF">FXB40_28135</name>
</gene>
<dbReference type="CDD" id="cd03316">
    <property type="entry name" value="MR_like"/>
    <property type="match status" value="1"/>
</dbReference>
<keyword evidence="6" id="KW-1185">Reference proteome</keyword>
<feature type="domain" description="Mandelate racemase/muconate lactonizing enzyme C-terminal" evidence="4">
    <location>
        <begin position="36"/>
        <end position="146"/>
    </location>
</feature>
<dbReference type="OrthoDB" id="9802699at2"/>
<comment type="cofactor">
    <cofactor evidence="1">
        <name>Mg(2+)</name>
        <dbReference type="ChEBI" id="CHEBI:18420"/>
    </cofactor>
</comment>
<organism evidence="5 6">
    <name type="scientific">Bradyrhizobium rifense</name>
    <dbReference type="NCBI Taxonomy" id="515499"/>
    <lineage>
        <taxon>Bacteria</taxon>
        <taxon>Pseudomonadati</taxon>
        <taxon>Pseudomonadota</taxon>
        <taxon>Alphaproteobacteria</taxon>
        <taxon>Hyphomicrobiales</taxon>
        <taxon>Nitrobacteraceae</taxon>
        <taxon>Bradyrhizobium</taxon>
    </lineage>
</organism>
<dbReference type="InterPro" id="IPR013342">
    <property type="entry name" value="Mandelate_racemase_C"/>
</dbReference>
<protein>
    <submittedName>
        <fullName evidence="5">Mandelate racemase/muconate lactonizing enzyme family protein</fullName>
    </submittedName>
</protein>
<keyword evidence="2" id="KW-0479">Metal-binding</keyword>
<evidence type="ECO:0000256" key="3">
    <source>
        <dbReference type="ARBA" id="ARBA00022842"/>
    </source>
</evidence>
<dbReference type="RefSeq" id="WP_148775370.1">
    <property type="nucleotide sequence ID" value="NZ_VSSS01000042.1"/>
</dbReference>
<evidence type="ECO:0000256" key="2">
    <source>
        <dbReference type="ARBA" id="ARBA00022723"/>
    </source>
</evidence>
<dbReference type="SUPFAM" id="SSF51604">
    <property type="entry name" value="Enolase C-terminal domain-like"/>
    <property type="match status" value="1"/>
</dbReference>
<dbReference type="GO" id="GO:0016052">
    <property type="term" value="P:carbohydrate catabolic process"/>
    <property type="evidence" value="ECO:0007669"/>
    <property type="project" value="TreeGrafter"/>
</dbReference>
<dbReference type="PANTHER" id="PTHR13794">
    <property type="entry name" value="ENOLASE SUPERFAMILY, MANDELATE RACEMASE"/>
    <property type="match status" value="1"/>
</dbReference>
<evidence type="ECO:0000259" key="4">
    <source>
        <dbReference type="SMART" id="SM00922"/>
    </source>
</evidence>
<dbReference type="GO" id="GO:0000287">
    <property type="term" value="F:magnesium ion binding"/>
    <property type="evidence" value="ECO:0007669"/>
    <property type="project" value="TreeGrafter"/>
</dbReference>
<sequence>MSKAPIANQPLYKLWGGGNGNDYVTPYSSHFLLETPKSRAAVAARLKSQGWRAMKVKAHYKTLNEDIALCEEIRKQAGDDFTIMVDANKAGLRIPALSPTYVPWDYRRAYETAKAYEQLNVFWLEEPLPRFDLEHLSMLQKSTVVNLAGGEENQGLNEFKDYIDCDCYRVLQPEVNITGPLEVRKILVMAEASGRVVCNHLGDGRFGTILNMHLSGSATNYPWVEMANEQPIGGYESSYAIFENPPIVRADGTIKLPDGPGIGMTVRKELFTDEATPDRAIGGG</sequence>
<dbReference type="EMBL" id="VSSS01000042">
    <property type="protein sequence ID" value="TYL91783.1"/>
    <property type="molecule type" value="Genomic_DNA"/>
</dbReference>
<dbReference type="GO" id="GO:0016836">
    <property type="term" value="F:hydro-lyase activity"/>
    <property type="evidence" value="ECO:0007669"/>
    <property type="project" value="TreeGrafter"/>
</dbReference>
<evidence type="ECO:0000256" key="1">
    <source>
        <dbReference type="ARBA" id="ARBA00001946"/>
    </source>
</evidence>
<dbReference type="Proteomes" id="UP000324758">
    <property type="component" value="Unassembled WGS sequence"/>
</dbReference>
<dbReference type="InterPro" id="IPR029065">
    <property type="entry name" value="Enolase_C-like"/>
</dbReference>
<name>A0A5D3KAP7_9BRAD</name>
<comment type="caution">
    <text evidence="5">The sequence shown here is derived from an EMBL/GenBank/DDBJ whole genome shotgun (WGS) entry which is preliminary data.</text>
</comment>
<dbReference type="Pfam" id="PF13378">
    <property type="entry name" value="MR_MLE_C"/>
    <property type="match status" value="1"/>
</dbReference>
<evidence type="ECO:0000313" key="6">
    <source>
        <dbReference type="Proteomes" id="UP000324758"/>
    </source>
</evidence>
<dbReference type="AlphaFoldDB" id="A0A5D3KAP7"/>
<dbReference type="InterPro" id="IPR046945">
    <property type="entry name" value="RHMD-like"/>
</dbReference>
<dbReference type="SMART" id="SM00922">
    <property type="entry name" value="MR_MLE"/>
    <property type="match status" value="1"/>
</dbReference>
<proteinExistence type="predicted"/>
<dbReference type="SFLD" id="SFLDS00001">
    <property type="entry name" value="Enolase"/>
    <property type="match status" value="1"/>
</dbReference>